<keyword evidence="2" id="KW-1185">Reference proteome</keyword>
<evidence type="ECO:0000313" key="2">
    <source>
        <dbReference type="Proteomes" id="UP001321542"/>
    </source>
</evidence>
<reference evidence="1 2" key="1">
    <citation type="journal article" date="2010" name="ChemBioChem">
        <title>Cloning and characterization of the biosynthetic gene cluster of 16-membered macrolide antibiotic FD-891: involvement of a dual functional cytochrome P450 monooxygenase catalyzing epoxidation and hydroxylation.</title>
        <authorList>
            <person name="Kudo F."/>
            <person name="Motegi A."/>
            <person name="Mizoue K."/>
            <person name="Eguchi T."/>
        </authorList>
    </citation>
    <scope>NUCLEOTIDE SEQUENCE [LARGE SCALE GENOMIC DNA]</scope>
    <source>
        <strain evidence="1 2">A-8890</strain>
    </source>
</reference>
<sequence length="41" mass="4713">MRWAPWLCPGIHESDAERRRTARTGLASWLSGDHSGNNTYR</sequence>
<dbReference type="EMBL" id="AP018448">
    <property type="protein sequence ID" value="BBC29827.1"/>
    <property type="molecule type" value="Genomic_DNA"/>
</dbReference>
<dbReference type="Proteomes" id="UP001321542">
    <property type="component" value="Chromosome"/>
</dbReference>
<evidence type="ECO:0000313" key="1">
    <source>
        <dbReference type="EMBL" id="BBC29827.1"/>
    </source>
</evidence>
<name>A0ABN5V9A7_9ACTN</name>
<accession>A0ABN5V9A7</accession>
<proteinExistence type="predicted"/>
<dbReference type="RefSeq" id="WP_286248047.1">
    <property type="nucleotide sequence ID" value="NZ_AP018448.1"/>
</dbReference>
<reference evidence="1 2" key="2">
    <citation type="journal article" date="2023" name="ChemBioChem">
        <title>Acyltransferase Domain Exchange between Two Independent Type I Polyketide Synthases in the Same Producer Strain of Macrolide Antibiotics.</title>
        <authorList>
            <person name="Kudo F."/>
            <person name="Kishikawa K."/>
            <person name="Tsuboi K."/>
            <person name="Kido T."/>
            <person name="Usui T."/>
            <person name="Hashimoto J."/>
            <person name="Shin-Ya K."/>
            <person name="Miyanaga A."/>
            <person name="Eguchi T."/>
        </authorList>
    </citation>
    <scope>NUCLEOTIDE SEQUENCE [LARGE SCALE GENOMIC DNA]</scope>
    <source>
        <strain evidence="1 2">A-8890</strain>
    </source>
</reference>
<protein>
    <submittedName>
        <fullName evidence="1">Uncharacterized protein</fullName>
    </submittedName>
</protein>
<organism evidence="1 2">
    <name type="scientific">Streptomyces graminofaciens</name>
    <dbReference type="NCBI Taxonomy" id="68212"/>
    <lineage>
        <taxon>Bacteria</taxon>
        <taxon>Bacillati</taxon>
        <taxon>Actinomycetota</taxon>
        <taxon>Actinomycetes</taxon>
        <taxon>Kitasatosporales</taxon>
        <taxon>Streptomycetaceae</taxon>
        <taxon>Streptomyces</taxon>
    </lineage>
</organism>
<gene>
    <name evidence="1" type="ORF">SGFS_011210</name>
</gene>